<comment type="caution">
    <text evidence="1">The sequence shown here is derived from an EMBL/GenBank/DDBJ whole genome shotgun (WGS) entry which is preliminary data.</text>
</comment>
<gene>
    <name evidence="1" type="ORF">V1478_015536</name>
</gene>
<reference evidence="1 2" key="1">
    <citation type="journal article" date="2024" name="Ann. Entomol. Soc. Am.">
        <title>Genomic analyses of the southern and eastern yellowjacket wasps (Hymenoptera: Vespidae) reveal evolutionary signatures of social life.</title>
        <authorList>
            <person name="Catto M.A."/>
            <person name="Caine P.B."/>
            <person name="Orr S.E."/>
            <person name="Hunt B.G."/>
            <person name="Goodisman M.A.D."/>
        </authorList>
    </citation>
    <scope>NUCLEOTIDE SEQUENCE [LARGE SCALE GENOMIC DNA]</scope>
    <source>
        <strain evidence="1">233</strain>
        <tissue evidence="1">Head and thorax</tissue>
    </source>
</reference>
<name>A0ABD2A1S2_VESSQ</name>
<proteinExistence type="predicted"/>
<accession>A0ABD2A1S2</accession>
<dbReference type="EMBL" id="JAUDFV010000156">
    <property type="protein sequence ID" value="KAL2714351.1"/>
    <property type="molecule type" value="Genomic_DNA"/>
</dbReference>
<evidence type="ECO:0000313" key="1">
    <source>
        <dbReference type="EMBL" id="KAL2714351.1"/>
    </source>
</evidence>
<protein>
    <submittedName>
        <fullName evidence="1">Uncharacterized protein</fullName>
    </submittedName>
</protein>
<evidence type="ECO:0000313" key="2">
    <source>
        <dbReference type="Proteomes" id="UP001607302"/>
    </source>
</evidence>
<dbReference type="AlphaFoldDB" id="A0ABD2A1S2"/>
<dbReference type="Proteomes" id="UP001607302">
    <property type="component" value="Unassembled WGS sequence"/>
</dbReference>
<keyword evidence="2" id="KW-1185">Reference proteome</keyword>
<organism evidence="1 2">
    <name type="scientific">Vespula squamosa</name>
    <name type="common">Southern yellow jacket</name>
    <name type="synonym">Wasp</name>
    <dbReference type="NCBI Taxonomy" id="30214"/>
    <lineage>
        <taxon>Eukaryota</taxon>
        <taxon>Metazoa</taxon>
        <taxon>Ecdysozoa</taxon>
        <taxon>Arthropoda</taxon>
        <taxon>Hexapoda</taxon>
        <taxon>Insecta</taxon>
        <taxon>Pterygota</taxon>
        <taxon>Neoptera</taxon>
        <taxon>Endopterygota</taxon>
        <taxon>Hymenoptera</taxon>
        <taxon>Apocrita</taxon>
        <taxon>Aculeata</taxon>
        <taxon>Vespoidea</taxon>
        <taxon>Vespidae</taxon>
        <taxon>Vespinae</taxon>
        <taxon>Vespula</taxon>
    </lineage>
</organism>
<sequence length="82" mass="9432">MHDKHIAYFTTVRGAPLDIGVKELVGNERISVSTQLEMLNEALHFLLDAALELQLNTIVISREPVDDIPWTYKIQTSFNFFR</sequence>